<comment type="caution">
    <text evidence="2">The sequence shown here is derived from an EMBL/GenBank/DDBJ whole genome shotgun (WGS) entry which is preliminary data.</text>
</comment>
<dbReference type="InterPro" id="IPR056797">
    <property type="entry name" value="FdhE_central"/>
</dbReference>
<protein>
    <submittedName>
        <fullName evidence="2">Formate dehydrogenase accessory protein FdhE</fullName>
    </submittedName>
</protein>
<sequence length="273" mass="30857">MTNNTVQQMLIDFNKEFTKIVLPDDAVTVVRPQAGLLKSLRENDVPIIKVCPPQANADMFFDVLKDVAGIVVKHKPDLEGDINKILSALPAAAEARELFVMQAFTPGTNLLESFNEELSPESLGFILNHVVKPFMKQYARKVSTFFAPEQWLKGACPVCGGKPTLALLEKEEGKRYLYCGMCEARWRFQRLGCPYCSSNESRFFSVEGMEQYRVYYCDNCHGYIKTLNEAMMFDSSNLDLFWEDINTVHLDLLALQEGYVNQPVEITAAQPTS</sequence>
<dbReference type="PANTHER" id="PTHR37689">
    <property type="entry name" value="PROTEIN FDHE"/>
    <property type="match status" value="1"/>
</dbReference>
<dbReference type="PANTHER" id="PTHR37689:SF1">
    <property type="entry name" value="PROTEIN FDHE"/>
    <property type="match status" value="1"/>
</dbReference>
<gene>
    <name evidence="2" type="ORF">Psch_02258</name>
</gene>
<dbReference type="SUPFAM" id="SSF144020">
    <property type="entry name" value="FdhE-like"/>
    <property type="match status" value="1"/>
</dbReference>
<proteinExistence type="predicted"/>
<dbReference type="InterPro" id="IPR006452">
    <property type="entry name" value="Formate_DH_accessory"/>
</dbReference>
<dbReference type="AlphaFoldDB" id="A0A4Y7R8U6"/>
<dbReference type="EMBL" id="QFGA01000002">
    <property type="protein sequence ID" value="TEB05217.1"/>
    <property type="molecule type" value="Genomic_DNA"/>
</dbReference>
<dbReference type="RefSeq" id="WP_190240329.1">
    <property type="nucleotide sequence ID" value="NZ_QFGA01000002.1"/>
</dbReference>
<feature type="domain" description="FdhE central" evidence="1">
    <location>
        <begin position="156"/>
        <end position="190"/>
    </location>
</feature>
<dbReference type="Gene3D" id="3.90.1670.10">
    <property type="entry name" value="FdhE-like domain"/>
    <property type="match status" value="1"/>
</dbReference>
<dbReference type="CDD" id="cd16341">
    <property type="entry name" value="FdhE"/>
    <property type="match status" value="1"/>
</dbReference>
<dbReference type="GO" id="GO:0005829">
    <property type="term" value="C:cytosol"/>
    <property type="evidence" value="ECO:0007669"/>
    <property type="project" value="TreeGrafter"/>
</dbReference>
<dbReference type="InterPro" id="IPR024064">
    <property type="entry name" value="FdhE-like_sf"/>
</dbReference>
<reference evidence="2 3" key="1">
    <citation type="journal article" date="2018" name="Environ. Microbiol.">
        <title>Novel energy conservation strategies and behaviour of Pelotomaculum schinkii driving syntrophic propionate catabolism.</title>
        <authorList>
            <person name="Hidalgo-Ahumada C.A.P."/>
            <person name="Nobu M.K."/>
            <person name="Narihiro T."/>
            <person name="Tamaki H."/>
            <person name="Liu W.T."/>
            <person name="Kamagata Y."/>
            <person name="Stams A.J.M."/>
            <person name="Imachi H."/>
            <person name="Sousa D.Z."/>
        </authorList>
    </citation>
    <scope>NUCLEOTIDE SEQUENCE [LARGE SCALE GENOMIC DNA]</scope>
    <source>
        <strain evidence="2 3">HH</strain>
    </source>
</reference>
<keyword evidence="3" id="KW-1185">Reference proteome</keyword>
<organism evidence="2 3">
    <name type="scientific">Pelotomaculum schinkii</name>
    <dbReference type="NCBI Taxonomy" id="78350"/>
    <lineage>
        <taxon>Bacteria</taxon>
        <taxon>Bacillati</taxon>
        <taxon>Bacillota</taxon>
        <taxon>Clostridia</taxon>
        <taxon>Eubacteriales</taxon>
        <taxon>Desulfotomaculaceae</taxon>
        <taxon>Pelotomaculum</taxon>
    </lineage>
</organism>
<evidence type="ECO:0000313" key="2">
    <source>
        <dbReference type="EMBL" id="TEB05217.1"/>
    </source>
</evidence>
<accession>A0A4Y7R8U6</accession>
<evidence type="ECO:0000259" key="1">
    <source>
        <dbReference type="Pfam" id="PF24859"/>
    </source>
</evidence>
<dbReference type="Proteomes" id="UP000298324">
    <property type="component" value="Unassembled WGS sequence"/>
</dbReference>
<dbReference type="GO" id="GO:0008199">
    <property type="term" value="F:ferric iron binding"/>
    <property type="evidence" value="ECO:0007669"/>
    <property type="project" value="TreeGrafter"/>
</dbReference>
<dbReference type="GO" id="GO:0051604">
    <property type="term" value="P:protein maturation"/>
    <property type="evidence" value="ECO:0007669"/>
    <property type="project" value="TreeGrafter"/>
</dbReference>
<dbReference type="Pfam" id="PF24859">
    <property type="entry name" value="FdhE_central"/>
    <property type="match status" value="1"/>
</dbReference>
<name>A0A4Y7R8U6_9FIRM</name>
<evidence type="ECO:0000313" key="3">
    <source>
        <dbReference type="Proteomes" id="UP000298324"/>
    </source>
</evidence>